<proteinExistence type="predicted"/>
<dbReference type="Gene3D" id="3.30.420.10">
    <property type="entry name" value="Ribonuclease H-like superfamily/Ribonuclease H"/>
    <property type="match status" value="1"/>
</dbReference>
<dbReference type="GO" id="GO:0003676">
    <property type="term" value="F:nucleic acid binding"/>
    <property type="evidence" value="ECO:0007669"/>
    <property type="project" value="InterPro"/>
</dbReference>
<dbReference type="CDD" id="cd06222">
    <property type="entry name" value="RNase_H_like"/>
    <property type="match status" value="1"/>
</dbReference>
<dbReference type="AlphaFoldDB" id="A0A2K3PNE9"/>
<comment type="caution">
    <text evidence="2">The sequence shown here is derived from an EMBL/GenBank/DDBJ whole genome shotgun (WGS) entry which is preliminary data.</text>
</comment>
<dbReference type="EMBL" id="ASHM01008819">
    <property type="protein sequence ID" value="PNY16801.1"/>
    <property type="molecule type" value="Genomic_DNA"/>
</dbReference>
<feature type="domain" description="RNase H type-1" evidence="1">
    <location>
        <begin position="35"/>
        <end position="104"/>
    </location>
</feature>
<reference evidence="2 3" key="2">
    <citation type="journal article" date="2017" name="Front. Plant Sci.">
        <title>Gene Classification and Mining of Molecular Markers Useful in Red Clover (Trifolium pratense) Breeding.</title>
        <authorList>
            <person name="Istvanek J."/>
            <person name="Dluhosova J."/>
            <person name="Dluhos P."/>
            <person name="Patkova L."/>
            <person name="Nedelnik J."/>
            <person name="Repkova J."/>
        </authorList>
    </citation>
    <scope>NUCLEOTIDE SEQUENCE [LARGE SCALE GENOMIC DNA]</scope>
    <source>
        <strain evidence="3">cv. Tatra</strain>
        <tissue evidence="2">Young leaves</tissue>
    </source>
</reference>
<accession>A0A2K3PNE9</accession>
<dbReference type="GO" id="GO:0004523">
    <property type="term" value="F:RNA-DNA hybrid ribonuclease activity"/>
    <property type="evidence" value="ECO:0007669"/>
    <property type="project" value="InterPro"/>
</dbReference>
<dbReference type="InterPro" id="IPR002156">
    <property type="entry name" value="RNaseH_domain"/>
</dbReference>
<protein>
    <submittedName>
        <fullName evidence="2">Ribonuclease H</fullName>
    </submittedName>
</protein>
<dbReference type="Pfam" id="PF13456">
    <property type="entry name" value="RVT_3"/>
    <property type="match status" value="1"/>
</dbReference>
<organism evidence="2 3">
    <name type="scientific">Trifolium pratense</name>
    <name type="common">Red clover</name>
    <dbReference type="NCBI Taxonomy" id="57577"/>
    <lineage>
        <taxon>Eukaryota</taxon>
        <taxon>Viridiplantae</taxon>
        <taxon>Streptophyta</taxon>
        <taxon>Embryophyta</taxon>
        <taxon>Tracheophyta</taxon>
        <taxon>Spermatophyta</taxon>
        <taxon>Magnoliopsida</taxon>
        <taxon>eudicotyledons</taxon>
        <taxon>Gunneridae</taxon>
        <taxon>Pentapetalae</taxon>
        <taxon>rosids</taxon>
        <taxon>fabids</taxon>
        <taxon>Fabales</taxon>
        <taxon>Fabaceae</taxon>
        <taxon>Papilionoideae</taxon>
        <taxon>50 kb inversion clade</taxon>
        <taxon>NPAAA clade</taxon>
        <taxon>Hologalegina</taxon>
        <taxon>IRL clade</taxon>
        <taxon>Trifolieae</taxon>
        <taxon>Trifolium</taxon>
    </lineage>
</organism>
<dbReference type="InterPro" id="IPR012337">
    <property type="entry name" value="RNaseH-like_sf"/>
</dbReference>
<evidence type="ECO:0000259" key="1">
    <source>
        <dbReference type="Pfam" id="PF13456"/>
    </source>
</evidence>
<dbReference type="SUPFAM" id="SSF53098">
    <property type="entry name" value="Ribonuclease H-like"/>
    <property type="match status" value="1"/>
</dbReference>
<dbReference type="InterPro" id="IPR036397">
    <property type="entry name" value="RNaseH_sf"/>
</dbReference>
<evidence type="ECO:0000313" key="3">
    <source>
        <dbReference type="Proteomes" id="UP000236291"/>
    </source>
</evidence>
<gene>
    <name evidence="2" type="ORF">L195_g013528</name>
</gene>
<sequence>MVETFRNCLPPASNARLVDKYIKWNNNNYSCVILNVDGSCLGSPVRSGFGGITRNTFGHYLAGFSGFIPGSFDTLLTEMYAIYKGFLLAKDTSIDELVCYSDFLHCVMFLFITHLERGINVQISWLNSEHPQMPTSCSPKGVRDLLRNDTMRNFFLRK</sequence>
<dbReference type="InterPro" id="IPR044730">
    <property type="entry name" value="RNase_H-like_dom_plant"/>
</dbReference>
<evidence type="ECO:0000313" key="2">
    <source>
        <dbReference type="EMBL" id="PNY16801.1"/>
    </source>
</evidence>
<dbReference type="Proteomes" id="UP000236291">
    <property type="component" value="Unassembled WGS sequence"/>
</dbReference>
<reference evidence="2 3" key="1">
    <citation type="journal article" date="2014" name="Am. J. Bot.">
        <title>Genome assembly and annotation for red clover (Trifolium pratense; Fabaceae).</title>
        <authorList>
            <person name="Istvanek J."/>
            <person name="Jaros M."/>
            <person name="Krenek A."/>
            <person name="Repkova J."/>
        </authorList>
    </citation>
    <scope>NUCLEOTIDE SEQUENCE [LARGE SCALE GENOMIC DNA]</scope>
    <source>
        <strain evidence="3">cv. Tatra</strain>
        <tissue evidence="2">Young leaves</tissue>
    </source>
</reference>
<name>A0A2K3PNE9_TRIPR</name>